<evidence type="ECO:0000256" key="4">
    <source>
        <dbReference type="ARBA" id="ARBA00022792"/>
    </source>
</evidence>
<evidence type="ECO:0000256" key="8">
    <source>
        <dbReference type="SAM" id="Phobius"/>
    </source>
</evidence>
<evidence type="ECO:0000256" key="1">
    <source>
        <dbReference type="ARBA" id="ARBA00004434"/>
    </source>
</evidence>
<evidence type="ECO:0000313" key="10">
    <source>
        <dbReference type="Proteomes" id="UP001054857"/>
    </source>
</evidence>
<keyword evidence="6" id="KW-0496">Mitochondrion</keyword>
<evidence type="ECO:0000256" key="6">
    <source>
        <dbReference type="ARBA" id="ARBA00023128"/>
    </source>
</evidence>
<accession>A0AAD3DHH0</accession>
<keyword evidence="3 8" id="KW-0812">Transmembrane</keyword>
<keyword evidence="10" id="KW-1185">Reference proteome</keyword>
<evidence type="ECO:0000256" key="2">
    <source>
        <dbReference type="ARBA" id="ARBA00008370"/>
    </source>
</evidence>
<comment type="subcellular location">
    <subcellularLocation>
        <location evidence="1">Mitochondrion inner membrane</location>
        <topology evidence="1">Single-pass membrane protein</topology>
    </subcellularLocation>
</comment>
<reference evidence="9 10" key="1">
    <citation type="journal article" date="2021" name="Sci. Rep.">
        <title>Genome sequencing of the multicellular alga Astrephomene provides insights into convergent evolution of germ-soma differentiation.</title>
        <authorList>
            <person name="Yamashita S."/>
            <person name="Yamamoto K."/>
            <person name="Matsuzaki R."/>
            <person name="Suzuki S."/>
            <person name="Yamaguchi H."/>
            <person name="Hirooka S."/>
            <person name="Minakuchi Y."/>
            <person name="Miyagishima S."/>
            <person name="Kawachi M."/>
            <person name="Toyoda A."/>
            <person name="Nozaki H."/>
        </authorList>
    </citation>
    <scope>NUCLEOTIDE SEQUENCE [LARGE SCALE GENOMIC DNA]</scope>
    <source>
        <strain evidence="9 10">NIES-4017</strain>
    </source>
</reference>
<dbReference type="Proteomes" id="UP001054857">
    <property type="component" value="Unassembled WGS sequence"/>
</dbReference>
<evidence type="ECO:0000256" key="5">
    <source>
        <dbReference type="ARBA" id="ARBA00022989"/>
    </source>
</evidence>
<keyword evidence="5 8" id="KW-1133">Transmembrane helix</keyword>
<keyword evidence="7 8" id="KW-0472">Membrane</keyword>
<dbReference type="InterPro" id="IPR020164">
    <property type="entry name" value="Cyt_c_Oxase_assmbl_COX16"/>
</dbReference>
<sequence length="109" mass="12369">MSKQGMSMLAYAGPFMVFMIAGWWGLAEVVDNKRRLRGATQGLDLVEELDPVERMQRRYGIQHGTAGGAKRPAAPVLPSLEEELEAMKRKVDIYDFDYKPVPRPEEDEE</sequence>
<organism evidence="9 10">
    <name type="scientific">Astrephomene gubernaculifera</name>
    <dbReference type="NCBI Taxonomy" id="47775"/>
    <lineage>
        <taxon>Eukaryota</taxon>
        <taxon>Viridiplantae</taxon>
        <taxon>Chlorophyta</taxon>
        <taxon>core chlorophytes</taxon>
        <taxon>Chlorophyceae</taxon>
        <taxon>CS clade</taxon>
        <taxon>Chlamydomonadales</taxon>
        <taxon>Astrephomenaceae</taxon>
        <taxon>Astrephomene</taxon>
    </lineage>
</organism>
<dbReference type="AlphaFoldDB" id="A0AAD3DHH0"/>
<proteinExistence type="inferred from homology"/>
<evidence type="ECO:0000256" key="3">
    <source>
        <dbReference type="ARBA" id="ARBA00022692"/>
    </source>
</evidence>
<protein>
    <submittedName>
        <fullName evidence="9">Uncharacterized protein</fullName>
    </submittedName>
</protein>
<evidence type="ECO:0000256" key="7">
    <source>
        <dbReference type="ARBA" id="ARBA00023136"/>
    </source>
</evidence>
<comment type="caution">
    <text evidence="9">The sequence shown here is derived from an EMBL/GenBank/DDBJ whole genome shotgun (WGS) entry which is preliminary data.</text>
</comment>
<evidence type="ECO:0000313" key="9">
    <source>
        <dbReference type="EMBL" id="GFR41304.1"/>
    </source>
</evidence>
<dbReference type="Pfam" id="PF14138">
    <property type="entry name" value="COX16"/>
    <property type="match status" value="1"/>
</dbReference>
<comment type="similarity">
    <text evidence="2">Belongs to the COX16 family.</text>
</comment>
<feature type="transmembrane region" description="Helical" evidence="8">
    <location>
        <begin position="6"/>
        <end position="27"/>
    </location>
</feature>
<keyword evidence="4" id="KW-0999">Mitochondrion inner membrane</keyword>
<dbReference type="GO" id="GO:0005743">
    <property type="term" value="C:mitochondrial inner membrane"/>
    <property type="evidence" value="ECO:0007669"/>
    <property type="project" value="UniProtKB-SubCell"/>
</dbReference>
<gene>
    <name evidence="9" type="ORF">Agub_g1980</name>
</gene>
<name>A0AAD3DHH0_9CHLO</name>
<dbReference type="EMBL" id="BMAR01000001">
    <property type="protein sequence ID" value="GFR41304.1"/>
    <property type="molecule type" value="Genomic_DNA"/>
</dbReference>